<proteinExistence type="predicted"/>
<keyword evidence="2" id="KW-0732">Signal</keyword>
<keyword evidence="1" id="KW-0472">Membrane</keyword>
<evidence type="ECO:0000313" key="4">
    <source>
        <dbReference type="Proteomes" id="UP000828390"/>
    </source>
</evidence>
<dbReference type="Proteomes" id="UP000828390">
    <property type="component" value="Unassembled WGS sequence"/>
</dbReference>
<reference evidence="3" key="2">
    <citation type="submission" date="2020-11" db="EMBL/GenBank/DDBJ databases">
        <authorList>
            <person name="McCartney M.A."/>
            <person name="Auch B."/>
            <person name="Kono T."/>
            <person name="Mallez S."/>
            <person name="Becker A."/>
            <person name="Gohl D.M."/>
            <person name="Silverstein K.A.T."/>
            <person name="Koren S."/>
            <person name="Bechman K.B."/>
            <person name="Herman A."/>
            <person name="Abrahante J.E."/>
            <person name="Garbe J."/>
        </authorList>
    </citation>
    <scope>NUCLEOTIDE SEQUENCE</scope>
    <source>
        <strain evidence="3">Duluth1</strain>
        <tissue evidence="3">Whole animal</tissue>
    </source>
</reference>
<reference evidence="3" key="1">
    <citation type="journal article" date="2019" name="bioRxiv">
        <title>The Genome of the Zebra Mussel, Dreissena polymorpha: A Resource for Invasive Species Research.</title>
        <authorList>
            <person name="McCartney M.A."/>
            <person name="Auch B."/>
            <person name="Kono T."/>
            <person name="Mallez S."/>
            <person name="Zhang Y."/>
            <person name="Obille A."/>
            <person name="Becker A."/>
            <person name="Abrahante J.E."/>
            <person name="Garbe J."/>
            <person name="Badalamenti J.P."/>
            <person name="Herman A."/>
            <person name="Mangelson H."/>
            <person name="Liachko I."/>
            <person name="Sullivan S."/>
            <person name="Sone E.D."/>
            <person name="Koren S."/>
            <person name="Silverstein K.A.T."/>
            <person name="Beckman K.B."/>
            <person name="Gohl D.M."/>
        </authorList>
    </citation>
    <scope>NUCLEOTIDE SEQUENCE</scope>
    <source>
        <strain evidence="3">Duluth1</strain>
        <tissue evidence="3">Whole animal</tissue>
    </source>
</reference>
<accession>A0A9D4MGP0</accession>
<organism evidence="3 4">
    <name type="scientific">Dreissena polymorpha</name>
    <name type="common">Zebra mussel</name>
    <name type="synonym">Mytilus polymorpha</name>
    <dbReference type="NCBI Taxonomy" id="45954"/>
    <lineage>
        <taxon>Eukaryota</taxon>
        <taxon>Metazoa</taxon>
        <taxon>Spiralia</taxon>
        <taxon>Lophotrochozoa</taxon>
        <taxon>Mollusca</taxon>
        <taxon>Bivalvia</taxon>
        <taxon>Autobranchia</taxon>
        <taxon>Heteroconchia</taxon>
        <taxon>Euheterodonta</taxon>
        <taxon>Imparidentia</taxon>
        <taxon>Neoheterodontei</taxon>
        <taxon>Myida</taxon>
        <taxon>Dreissenoidea</taxon>
        <taxon>Dreissenidae</taxon>
        <taxon>Dreissena</taxon>
    </lineage>
</organism>
<name>A0A9D4MGP0_DREPO</name>
<evidence type="ECO:0000256" key="1">
    <source>
        <dbReference type="SAM" id="Phobius"/>
    </source>
</evidence>
<feature type="transmembrane region" description="Helical" evidence="1">
    <location>
        <begin position="235"/>
        <end position="259"/>
    </location>
</feature>
<feature type="chain" id="PRO_5038701651" evidence="2">
    <location>
        <begin position="22"/>
        <end position="267"/>
    </location>
</feature>
<sequence>MMYATIGFVIHLAIITTPVTTISLQMISHSSIIECMSNKEVSFILTHFGTKEKTPIADCYMVNAECYLLNEAFSKNFKVVSGHASVLLIILNANNDTFGTYTCIERFDNGSASIHLEKYDYSTLRTHPDNLELKQNINNLNEIVCVSDKDITFAYTNTHTGQKAIIAACKSNVGKCYLQSSWFTSFYSVTHTGNGGSLNIRKRRNDTIGTYTCYETANSSIRDSLGIKEYETDGYFVMVIAIASLILVHVLLPMSYVLAEVIIYYSR</sequence>
<keyword evidence="4" id="KW-1185">Reference proteome</keyword>
<protein>
    <submittedName>
        <fullName evidence="3">Uncharacterized protein</fullName>
    </submittedName>
</protein>
<evidence type="ECO:0000256" key="2">
    <source>
        <dbReference type="SAM" id="SignalP"/>
    </source>
</evidence>
<keyword evidence="1" id="KW-0812">Transmembrane</keyword>
<comment type="caution">
    <text evidence="3">The sequence shown here is derived from an EMBL/GenBank/DDBJ whole genome shotgun (WGS) entry which is preliminary data.</text>
</comment>
<dbReference type="AlphaFoldDB" id="A0A9D4MGP0"/>
<keyword evidence="1" id="KW-1133">Transmembrane helix</keyword>
<gene>
    <name evidence="3" type="ORF">DPMN_039152</name>
</gene>
<dbReference type="EMBL" id="JAIWYP010000002">
    <property type="protein sequence ID" value="KAH3875871.1"/>
    <property type="molecule type" value="Genomic_DNA"/>
</dbReference>
<feature type="signal peptide" evidence="2">
    <location>
        <begin position="1"/>
        <end position="21"/>
    </location>
</feature>
<evidence type="ECO:0000313" key="3">
    <source>
        <dbReference type="EMBL" id="KAH3875871.1"/>
    </source>
</evidence>